<name>A0AAX6GBG7_IRIPA</name>
<dbReference type="EMBL" id="JANAVB010021599">
    <property type="protein sequence ID" value="KAJ6825625.1"/>
    <property type="molecule type" value="Genomic_DNA"/>
</dbReference>
<dbReference type="Proteomes" id="UP001140949">
    <property type="component" value="Unassembled WGS sequence"/>
</dbReference>
<organism evidence="1 2">
    <name type="scientific">Iris pallida</name>
    <name type="common">Sweet iris</name>
    <dbReference type="NCBI Taxonomy" id="29817"/>
    <lineage>
        <taxon>Eukaryota</taxon>
        <taxon>Viridiplantae</taxon>
        <taxon>Streptophyta</taxon>
        <taxon>Embryophyta</taxon>
        <taxon>Tracheophyta</taxon>
        <taxon>Spermatophyta</taxon>
        <taxon>Magnoliopsida</taxon>
        <taxon>Liliopsida</taxon>
        <taxon>Asparagales</taxon>
        <taxon>Iridaceae</taxon>
        <taxon>Iridoideae</taxon>
        <taxon>Irideae</taxon>
        <taxon>Iris</taxon>
    </lineage>
</organism>
<evidence type="ECO:0000313" key="1">
    <source>
        <dbReference type="EMBL" id="KAJ6825625.1"/>
    </source>
</evidence>
<evidence type="ECO:0000313" key="2">
    <source>
        <dbReference type="Proteomes" id="UP001140949"/>
    </source>
</evidence>
<dbReference type="AlphaFoldDB" id="A0AAX6GBG7"/>
<sequence>MTPLKWASLLLDPESSSRRSDVVNSVFFCLIRVTVVFAKLRLDCFFFESLDFEPKIAVLQWEVGLRRDLDERLQTLFFSCFVGR</sequence>
<proteinExistence type="predicted"/>
<gene>
    <name evidence="1" type="ORF">M6B38_377300</name>
</gene>
<reference evidence="1" key="2">
    <citation type="submission" date="2023-04" db="EMBL/GenBank/DDBJ databases">
        <authorList>
            <person name="Bruccoleri R.E."/>
            <person name="Oakeley E.J."/>
            <person name="Faust A.-M."/>
            <person name="Dessus-Babus S."/>
            <person name="Altorfer M."/>
            <person name="Burckhardt D."/>
            <person name="Oertli M."/>
            <person name="Naumann U."/>
            <person name="Petersen F."/>
            <person name="Wong J."/>
        </authorList>
    </citation>
    <scope>NUCLEOTIDE SEQUENCE</scope>
    <source>
        <strain evidence="1">GSM-AAB239-AS_SAM_17_03QT</strain>
        <tissue evidence="1">Leaf</tissue>
    </source>
</reference>
<comment type="caution">
    <text evidence="1">The sequence shown here is derived from an EMBL/GenBank/DDBJ whole genome shotgun (WGS) entry which is preliminary data.</text>
</comment>
<protein>
    <submittedName>
        <fullName evidence="1">Uncharacterized protein</fullName>
    </submittedName>
</protein>
<accession>A0AAX6GBG7</accession>
<reference evidence="1" key="1">
    <citation type="journal article" date="2023" name="GigaByte">
        <title>Genome assembly of the bearded iris, Iris pallida Lam.</title>
        <authorList>
            <person name="Bruccoleri R.E."/>
            <person name="Oakeley E.J."/>
            <person name="Faust A.M.E."/>
            <person name="Altorfer M."/>
            <person name="Dessus-Babus S."/>
            <person name="Burckhardt D."/>
            <person name="Oertli M."/>
            <person name="Naumann U."/>
            <person name="Petersen F."/>
            <person name="Wong J."/>
        </authorList>
    </citation>
    <scope>NUCLEOTIDE SEQUENCE</scope>
    <source>
        <strain evidence="1">GSM-AAB239-AS_SAM_17_03QT</strain>
    </source>
</reference>
<keyword evidence="2" id="KW-1185">Reference proteome</keyword>